<keyword evidence="1" id="KW-0472">Membrane</keyword>
<evidence type="ECO:0008006" key="4">
    <source>
        <dbReference type="Google" id="ProtNLM"/>
    </source>
</evidence>
<name>A0ABW4CPG0_9LACO</name>
<sequence>MFFLAKIILAITLGIHGRALWHTKCWRWLGTVLVLPLPWLDLWGLALWAGLGHAALADAHRGSVAAWWLDTWALGMLVWRWQSLLTPTWWLIVGGFVLLTRCGWLGSADTVILAVVAACWPPLVVAWWLLIACAFGLVQSRLFQSREIVFIPAMAVAWGLLAVWV</sequence>
<feature type="transmembrane region" description="Helical" evidence="1">
    <location>
        <begin position="27"/>
        <end position="51"/>
    </location>
</feature>
<keyword evidence="1" id="KW-0812">Transmembrane</keyword>
<dbReference type="RefSeq" id="WP_125695958.1">
    <property type="nucleotide sequence ID" value="NZ_JBHTOG010000044.1"/>
</dbReference>
<dbReference type="EMBL" id="JBHTOG010000044">
    <property type="protein sequence ID" value="MFD1432672.1"/>
    <property type="molecule type" value="Genomic_DNA"/>
</dbReference>
<keyword evidence="3" id="KW-1185">Reference proteome</keyword>
<feature type="transmembrane region" description="Helical" evidence="1">
    <location>
        <begin position="143"/>
        <end position="164"/>
    </location>
</feature>
<feature type="transmembrane region" description="Helical" evidence="1">
    <location>
        <begin position="87"/>
        <end position="104"/>
    </location>
</feature>
<gene>
    <name evidence="2" type="ORF">ACFQ47_08310</name>
</gene>
<evidence type="ECO:0000313" key="2">
    <source>
        <dbReference type="EMBL" id="MFD1432672.1"/>
    </source>
</evidence>
<reference evidence="3" key="1">
    <citation type="journal article" date="2019" name="Int. J. Syst. Evol. Microbiol.">
        <title>The Global Catalogue of Microorganisms (GCM) 10K type strain sequencing project: providing services to taxonomists for standard genome sequencing and annotation.</title>
        <authorList>
            <consortium name="The Broad Institute Genomics Platform"/>
            <consortium name="The Broad Institute Genome Sequencing Center for Infectious Disease"/>
            <person name="Wu L."/>
            <person name="Ma J."/>
        </authorList>
    </citation>
    <scope>NUCLEOTIDE SEQUENCE [LARGE SCALE GENOMIC DNA]</scope>
    <source>
        <strain evidence="3">CCM 8947</strain>
    </source>
</reference>
<organism evidence="2 3">
    <name type="scientific">Lacticaseibacillus yichunensis</name>
    <dbReference type="NCBI Taxonomy" id="2486015"/>
    <lineage>
        <taxon>Bacteria</taxon>
        <taxon>Bacillati</taxon>
        <taxon>Bacillota</taxon>
        <taxon>Bacilli</taxon>
        <taxon>Lactobacillales</taxon>
        <taxon>Lactobacillaceae</taxon>
        <taxon>Lacticaseibacillus</taxon>
    </lineage>
</organism>
<keyword evidence="1" id="KW-1133">Transmembrane helix</keyword>
<evidence type="ECO:0000256" key="1">
    <source>
        <dbReference type="SAM" id="Phobius"/>
    </source>
</evidence>
<comment type="caution">
    <text evidence="2">The sequence shown here is derived from an EMBL/GenBank/DDBJ whole genome shotgun (WGS) entry which is preliminary data.</text>
</comment>
<evidence type="ECO:0000313" key="3">
    <source>
        <dbReference type="Proteomes" id="UP001597192"/>
    </source>
</evidence>
<dbReference type="Proteomes" id="UP001597192">
    <property type="component" value="Unassembled WGS sequence"/>
</dbReference>
<protein>
    <recommendedName>
        <fullName evidence="4">Prepilin type IV endopeptidase peptidase domain-containing protein</fullName>
    </recommendedName>
</protein>
<proteinExistence type="predicted"/>
<feature type="transmembrane region" description="Helical" evidence="1">
    <location>
        <begin position="111"/>
        <end position="137"/>
    </location>
</feature>
<accession>A0ABW4CPG0</accession>